<dbReference type="EMBL" id="CAOQHR010000002">
    <property type="protein sequence ID" value="CAI6294726.1"/>
    <property type="molecule type" value="Genomic_DNA"/>
</dbReference>
<protein>
    <submittedName>
        <fullName evidence="2">Uncharacterized protein</fullName>
    </submittedName>
</protein>
<evidence type="ECO:0000313" key="3">
    <source>
        <dbReference type="Proteomes" id="UP001152607"/>
    </source>
</evidence>
<feature type="compositionally biased region" description="Polar residues" evidence="1">
    <location>
        <begin position="598"/>
        <end position="607"/>
    </location>
</feature>
<proteinExistence type="predicted"/>
<organism evidence="2 3">
    <name type="scientific">Periconia digitata</name>
    <dbReference type="NCBI Taxonomy" id="1303443"/>
    <lineage>
        <taxon>Eukaryota</taxon>
        <taxon>Fungi</taxon>
        <taxon>Dikarya</taxon>
        <taxon>Ascomycota</taxon>
        <taxon>Pezizomycotina</taxon>
        <taxon>Dothideomycetes</taxon>
        <taxon>Pleosporomycetidae</taxon>
        <taxon>Pleosporales</taxon>
        <taxon>Massarineae</taxon>
        <taxon>Periconiaceae</taxon>
        <taxon>Periconia</taxon>
    </lineage>
</organism>
<gene>
    <name evidence="2" type="ORF">PDIGIT_LOCUS2599</name>
</gene>
<name>A0A9W4U537_9PLEO</name>
<comment type="caution">
    <text evidence="2">The sequence shown here is derived from an EMBL/GenBank/DDBJ whole genome shotgun (WGS) entry which is preliminary data.</text>
</comment>
<dbReference type="OrthoDB" id="5330058at2759"/>
<evidence type="ECO:0000256" key="1">
    <source>
        <dbReference type="SAM" id="MobiDB-lite"/>
    </source>
</evidence>
<accession>A0A9W4U537</accession>
<dbReference type="AlphaFoldDB" id="A0A9W4U537"/>
<keyword evidence="3" id="KW-1185">Reference proteome</keyword>
<feature type="region of interest" description="Disordered" evidence="1">
    <location>
        <begin position="591"/>
        <end position="610"/>
    </location>
</feature>
<sequence length="640" mass="70956">MSVRDLLAGHVHAHPTFSSSFAPRLASPHPISMTIDVQLSGHSLKSDPADMYCPQVRRSPLSSDDCAVNHIDVVACWKGITLRQASELLMWEHFHNDALMTQVSETLRTMENLSYSSSRMVPVNVRRLVYDMIDMWYQHIRCGQDRLTSDSWFVATLDLPSMVFNFIRTRDYYLNDGPRCYVQVAISSTVSDSQLKILATVNWHPPTVEFPALPISLSSGEQYCITPEFIPQNLGSPTFSALHPKVEFSATSNTITFRWDHARRCFKATVPSVITTEELCLESSSREDPRVHQLLSNLYEASPRASSAETTLTAIASMTFTDGVRFERESRYNIKLVIIDPEPANVSKNGDKETWQHNLQLPHRSLTISKDIPRSDSAVEIADPKIGGFIASRPAAPDTPAPSPRWQPSLTVTPNDKFPSNADADAVAGEDDDTWMEDGLGNYGTTQGIGNTTARAIHPNSMTSWAKKLDEKAKHTKSRAYEASLGGYKVMRSLRKKGSVKRMVFSRLPLANTDFPIANGHSASVSPKNVAVAYSFSPRNENSGEGPKIPTIDGHTAAYDSEESSNDDNATCSPLSQTKIQCNFRDFLRSGGSVGKEPNTSGYSNNAGEDEQEFERIFMETWEDTEVDGVDEDDRQNGGI</sequence>
<dbReference type="Proteomes" id="UP001152607">
    <property type="component" value="Unassembled WGS sequence"/>
</dbReference>
<evidence type="ECO:0000313" key="2">
    <source>
        <dbReference type="EMBL" id="CAI6294726.1"/>
    </source>
</evidence>
<reference evidence="2" key="1">
    <citation type="submission" date="2023-01" db="EMBL/GenBank/DDBJ databases">
        <authorList>
            <person name="Van Ghelder C."/>
            <person name="Rancurel C."/>
        </authorList>
    </citation>
    <scope>NUCLEOTIDE SEQUENCE</scope>
    <source>
        <strain evidence="2">CNCM I-4278</strain>
    </source>
</reference>